<dbReference type="InterPro" id="IPR001314">
    <property type="entry name" value="Peptidase_S1A"/>
</dbReference>
<dbReference type="InterPro" id="IPR009003">
    <property type="entry name" value="Peptidase_S1_PA"/>
</dbReference>
<protein>
    <submittedName>
        <fullName evidence="3">Putative trypsin-like serine protease</fullName>
    </submittedName>
</protein>
<dbReference type="PROSITE" id="PS00134">
    <property type="entry name" value="TRYPSIN_HIS"/>
    <property type="match status" value="1"/>
</dbReference>
<dbReference type="InterPro" id="IPR043504">
    <property type="entry name" value="Peptidase_S1_PA_chymotrypsin"/>
</dbReference>
<dbReference type="EMBL" id="GEGO01006713">
    <property type="protein sequence ID" value="JAR88691.1"/>
    <property type="molecule type" value="Transcribed_RNA"/>
</dbReference>
<dbReference type="InterPro" id="IPR001254">
    <property type="entry name" value="Trypsin_dom"/>
</dbReference>
<dbReference type="PRINTS" id="PR00722">
    <property type="entry name" value="CHYMOTRYPSIN"/>
</dbReference>
<dbReference type="GO" id="GO:0006508">
    <property type="term" value="P:proteolysis"/>
    <property type="evidence" value="ECO:0007669"/>
    <property type="project" value="UniProtKB-KW"/>
</dbReference>
<dbReference type="Gene3D" id="2.40.10.10">
    <property type="entry name" value="Trypsin-like serine proteases"/>
    <property type="match status" value="1"/>
</dbReference>
<evidence type="ECO:0000256" key="1">
    <source>
        <dbReference type="ARBA" id="ARBA00023157"/>
    </source>
</evidence>
<organism evidence="3">
    <name type="scientific">Ixodes ricinus</name>
    <name type="common">Common tick</name>
    <name type="synonym">Acarus ricinus</name>
    <dbReference type="NCBI Taxonomy" id="34613"/>
    <lineage>
        <taxon>Eukaryota</taxon>
        <taxon>Metazoa</taxon>
        <taxon>Ecdysozoa</taxon>
        <taxon>Arthropoda</taxon>
        <taxon>Chelicerata</taxon>
        <taxon>Arachnida</taxon>
        <taxon>Acari</taxon>
        <taxon>Parasitiformes</taxon>
        <taxon>Ixodida</taxon>
        <taxon>Ixodoidea</taxon>
        <taxon>Ixodidae</taxon>
        <taxon>Ixodinae</taxon>
        <taxon>Ixodes</taxon>
    </lineage>
</organism>
<evidence type="ECO:0000313" key="3">
    <source>
        <dbReference type="EMBL" id="JAR88691.1"/>
    </source>
</evidence>
<name>A0A147BD53_IXORI</name>
<reference evidence="3" key="1">
    <citation type="journal article" date="2018" name="PLoS Negl. Trop. Dis.">
        <title>Sialome diversity of ticks revealed by RNAseq of single tick salivary glands.</title>
        <authorList>
            <person name="Perner J."/>
            <person name="Kropackova S."/>
            <person name="Kopacek P."/>
            <person name="Ribeiro J.M."/>
        </authorList>
    </citation>
    <scope>NUCLEOTIDE SEQUENCE</scope>
    <source>
        <strain evidence="3">Siblings of single egg batch collected in Ceske Budejovice</strain>
        <tissue evidence="3">Salivary glands</tissue>
    </source>
</reference>
<keyword evidence="3" id="KW-0645">Protease</keyword>
<dbReference type="Pfam" id="PF00089">
    <property type="entry name" value="Trypsin"/>
    <property type="match status" value="1"/>
</dbReference>
<dbReference type="PROSITE" id="PS50240">
    <property type="entry name" value="TRYPSIN_DOM"/>
    <property type="match status" value="1"/>
</dbReference>
<feature type="non-terminal residue" evidence="3">
    <location>
        <position position="1"/>
    </location>
</feature>
<sequence>CGRSQVYPRSKYIHGGQRAKEREFPWMVSLQSKASKEHYCGGSIIAHDIVLTAAHCLEGEEPSLIRIVAGALDLNHPGPYSQVREARRFFSHEEYGPGFINDIALVQLSEPFDLINSDGYVSQICLPGRHQRLVPRLTVIGWGWLSENDRGPRLLMSVPVNVEIGNFCRRRTNIYNADKMFCTEQGPCKGDSGGPAVQQEGGVYIQFGIISAGLKCDDMRPFYYTKVGTYVAWIEDNMQKLRNS</sequence>
<feature type="domain" description="Peptidase S1" evidence="2">
    <location>
        <begin position="13"/>
        <end position="239"/>
    </location>
</feature>
<dbReference type="SMART" id="SM00020">
    <property type="entry name" value="Tryp_SPc"/>
    <property type="match status" value="1"/>
</dbReference>
<dbReference type="PANTHER" id="PTHR24252:SF7">
    <property type="entry name" value="HYALIN"/>
    <property type="match status" value="1"/>
</dbReference>
<dbReference type="InterPro" id="IPR018114">
    <property type="entry name" value="TRYPSIN_HIS"/>
</dbReference>
<proteinExistence type="predicted"/>
<dbReference type="AlphaFoldDB" id="A0A147BD53"/>
<dbReference type="SUPFAM" id="SSF50494">
    <property type="entry name" value="Trypsin-like serine proteases"/>
    <property type="match status" value="1"/>
</dbReference>
<accession>A0A147BD53</accession>
<keyword evidence="1" id="KW-1015">Disulfide bond</keyword>
<dbReference type="GO" id="GO:0004252">
    <property type="term" value="F:serine-type endopeptidase activity"/>
    <property type="evidence" value="ECO:0007669"/>
    <property type="project" value="InterPro"/>
</dbReference>
<dbReference type="FunFam" id="2.40.10.10:FF:000068">
    <property type="entry name" value="transmembrane protease serine 2"/>
    <property type="match status" value="1"/>
</dbReference>
<dbReference type="PANTHER" id="PTHR24252">
    <property type="entry name" value="ACROSIN-RELATED"/>
    <property type="match status" value="1"/>
</dbReference>
<evidence type="ECO:0000259" key="2">
    <source>
        <dbReference type="PROSITE" id="PS50240"/>
    </source>
</evidence>
<dbReference type="CDD" id="cd00190">
    <property type="entry name" value="Tryp_SPc"/>
    <property type="match status" value="1"/>
</dbReference>
<keyword evidence="3" id="KW-0378">Hydrolase</keyword>